<keyword evidence="2" id="KW-1185">Reference proteome</keyword>
<sequence>MPIRLCLLSLLFLCASATKQQEHQKQRLEVKFTLAHREYGWREYGRDSVKFTRPLQYLIDVYQVTYVLNQHEVVLYKTAYQSGATPVRIYSNAISAQHARAFRRIMRRANPDSIASRSNNVWIEDGFQAEVVLTKDRKTTELFWNNNYVPELVALLSIVNATAPEPLKVYPVTKEADFIRYLKATSDYSGYRKNK</sequence>
<evidence type="ECO:0000313" key="2">
    <source>
        <dbReference type="Proteomes" id="UP000198131"/>
    </source>
</evidence>
<dbReference type="EMBL" id="FYEW01000001">
    <property type="protein sequence ID" value="SNC68521.1"/>
    <property type="molecule type" value="Genomic_DNA"/>
</dbReference>
<dbReference type="AlphaFoldDB" id="A0A212TRM9"/>
<name>A0A212TRM9_9BACT</name>
<dbReference type="Proteomes" id="UP000198131">
    <property type="component" value="Unassembled WGS sequence"/>
</dbReference>
<proteinExistence type="predicted"/>
<organism evidence="1 2">
    <name type="scientific">Hymenobacter gelipurpurascens</name>
    <dbReference type="NCBI Taxonomy" id="89968"/>
    <lineage>
        <taxon>Bacteria</taxon>
        <taxon>Pseudomonadati</taxon>
        <taxon>Bacteroidota</taxon>
        <taxon>Cytophagia</taxon>
        <taxon>Cytophagales</taxon>
        <taxon>Hymenobacteraceae</taxon>
        <taxon>Hymenobacter</taxon>
    </lineage>
</organism>
<evidence type="ECO:0000313" key="1">
    <source>
        <dbReference type="EMBL" id="SNC68521.1"/>
    </source>
</evidence>
<reference evidence="2" key="1">
    <citation type="submission" date="2017-06" db="EMBL/GenBank/DDBJ databases">
        <authorList>
            <person name="Varghese N."/>
            <person name="Submissions S."/>
        </authorList>
    </citation>
    <scope>NUCLEOTIDE SEQUENCE [LARGE SCALE GENOMIC DNA]</scope>
    <source>
        <strain evidence="2">DSM 11116</strain>
    </source>
</reference>
<accession>A0A212TRM9</accession>
<gene>
    <name evidence="1" type="ORF">SAMN06265337_2356</name>
</gene>
<protein>
    <submittedName>
        <fullName evidence="1">Uncharacterized protein</fullName>
    </submittedName>
</protein>